<keyword evidence="1" id="KW-1133">Transmembrane helix</keyword>
<evidence type="ECO:0000313" key="2">
    <source>
        <dbReference type="EMBL" id="MBC5630173.1"/>
    </source>
</evidence>
<gene>
    <name evidence="2" type="ORF">H8S20_15015</name>
</gene>
<feature type="transmembrane region" description="Helical" evidence="1">
    <location>
        <begin position="16"/>
        <end position="35"/>
    </location>
</feature>
<evidence type="ECO:0000256" key="1">
    <source>
        <dbReference type="SAM" id="Phobius"/>
    </source>
</evidence>
<dbReference type="Proteomes" id="UP000596929">
    <property type="component" value="Unassembled WGS sequence"/>
</dbReference>
<proteinExistence type="predicted"/>
<keyword evidence="3" id="KW-1185">Reference proteome</keyword>
<protein>
    <recommendedName>
        <fullName evidence="4">DUF58 domain-containing protein</fullName>
    </recommendedName>
</protein>
<organism evidence="2 3">
    <name type="scientific">Clostridium hominis</name>
    <dbReference type="NCBI Taxonomy" id="2763036"/>
    <lineage>
        <taxon>Bacteria</taxon>
        <taxon>Bacillati</taxon>
        <taxon>Bacillota</taxon>
        <taxon>Clostridia</taxon>
        <taxon>Eubacteriales</taxon>
        <taxon>Clostridiaceae</taxon>
        <taxon>Clostridium</taxon>
    </lineage>
</organism>
<sequence length="195" mass="23049">MYIDKALKRQSKLKKLFYSTMIFLSIFLPMMVYLANIRSKFIYIYLLVLEILILLSIVNKINFYNLKFSCANNKLKFKSGLFSKENILICDKIAIVHTNNIKEDIEIVIVTTMRFRNKSLKPVSKSFLQRYPEANHEYLKLKRLNPEESYYFQVIRRGALNKYILLEVIYKNCVKAIYTSSAIDNIKIARGQNEF</sequence>
<evidence type="ECO:0008006" key="4">
    <source>
        <dbReference type="Google" id="ProtNLM"/>
    </source>
</evidence>
<dbReference type="EMBL" id="JACOOO010000035">
    <property type="protein sequence ID" value="MBC5630173.1"/>
    <property type="molecule type" value="Genomic_DNA"/>
</dbReference>
<keyword evidence="1" id="KW-0472">Membrane</keyword>
<feature type="transmembrane region" description="Helical" evidence="1">
    <location>
        <begin position="41"/>
        <end position="58"/>
    </location>
</feature>
<evidence type="ECO:0000313" key="3">
    <source>
        <dbReference type="Proteomes" id="UP000596929"/>
    </source>
</evidence>
<name>A0ABR7DHL7_9CLOT</name>
<comment type="caution">
    <text evidence="2">The sequence shown here is derived from an EMBL/GenBank/DDBJ whole genome shotgun (WGS) entry which is preliminary data.</text>
</comment>
<keyword evidence="1" id="KW-0812">Transmembrane</keyword>
<reference evidence="2 3" key="1">
    <citation type="submission" date="2020-08" db="EMBL/GenBank/DDBJ databases">
        <title>Genome public.</title>
        <authorList>
            <person name="Liu C."/>
            <person name="Sun Q."/>
        </authorList>
    </citation>
    <scope>NUCLEOTIDE SEQUENCE [LARGE SCALE GENOMIC DNA]</scope>
    <source>
        <strain evidence="2 3">NSJ-6</strain>
    </source>
</reference>
<accession>A0ABR7DHL7</accession>